<evidence type="ECO:0000313" key="4">
    <source>
        <dbReference type="EMBL" id="KAH0516675.1"/>
    </source>
</evidence>
<sequence length="448" mass="49312">MEGPFLWGWNYFSIAGATVLVLLFCRATSSDQYYITQQIAIRFQRAVQQRSVLTAIDGAKEKVTRSQQPTKRDENYTKSYNLSSSKDARGFVFCIFACTAESATGQWESTPYRVAAPARSVICSHATVAMVGNPGCRADDSEQDEGCTEIYNVKLSWIMNEQKEKITEKAILSMTPEEHQKSQEDVSMLIDELQTAIKSNRGHLAKLGPQLQAEQEQFSSCVCQHLKSLPANTVVPGGLQLKVGVTLTLIGSRQGQKHSVPLRTCVTSVLSSSINSQGLPLSSAQIFDERGQQIKSPLLLKNGQKIWLSYGKAYRPPLNPVLALTFDRVATFARGGITAVYKTLMDADAAPQFVDDNIVLYASVSIRKHSSSRREVSSGNQRLAWPAASMWRITKGSQKPANSPLLEQLSEPSDTDDEPRGSLEETGQLAVVPLKKLEGKRPKAPAQR</sequence>
<keyword evidence="2" id="KW-0812">Transmembrane</keyword>
<dbReference type="PANTHER" id="PTHR46302:SF3">
    <property type="entry name" value="DOUBLECORTIN DOMAIN-CONTAINING PROTEIN 1"/>
    <property type="match status" value="1"/>
</dbReference>
<dbReference type="EMBL" id="JAATJU010019100">
    <property type="protein sequence ID" value="KAH0516675.1"/>
    <property type="molecule type" value="Genomic_DNA"/>
</dbReference>
<evidence type="ECO:0000259" key="3">
    <source>
        <dbReference type="Pfam" id="PF25510"/>
    </source>
</evidence>
<keyword evidence="2" id="KW-0472">Membrane</keyword>
<name>A0A8J6GSW1_MICOH</name>
<evidence type="ECO:0000313" key="5">
    <source>
        <dbReference type="Proteomes" id="UP000710432"/>
    </source>
</evidence>
<dbReference type="GO" id="GO:1902412">
    <property type="term" value="P:regulation of mitotic cytokinesis"/>
    <property type="evidence" value="ECO:0007669"/>
    <property type="project" value="InterPro"/>
</dbReference>
<reference evidence="4" key="1">
    <citation type="submission" date="2020-03" db="EMBL/GenBank/DDBJ databases">
        <title>Studies in the Genomics of Life Span.</title>
        <authorList>
            <person name="Glass D."/>
        </authorList>
    </citation>
    <scope>NUCLEOTIDE SEQUENCE</scope>
    <source>
        <strain evidence="4">LTLLF</strain>
        <tissue evidence="4">Muscle</tissue>
    </source>
</reference>
<proteinExistence type="predicted"/>
<evidence type="ECO:0000256" key="2">
    <source>
        <dbReference type="SAM" id="Phobius"/>
    </source>
</evidence>
<dbReference type="Proteomes" id="UP000710432">
    <property type="component" value="Unassembled WGS sequence"/>
</dbReference>
<gene>
    <name evidence="4" type="ORF">LTLLF_123655</name>
</gene>
<keyword evidence="2" id="KW-1133">Transmembrane helix</keyword>
<evidence type="ECO:0000256" key="1">
    <source>
        <dbReference type="SAM" id="MobiDB-lite"/>
    </source>
</evidence>
<organism evidence="4 5">
    <name type="scientific">Microtus ochrogaster</name>
    <name type="common">Prairie vole</name>
    <dbReference type="NCBI Taxonomy" id="79684"/>
    <lineage>
        <taxon>Eukaryota</taxon>
        <taxon>Metazoa</taxon>
        <taxon>Chordata</taxon>
        <taxon>Craniata</taxon>
        <taxon>Vertebrata</taxon>
        <taxon>Euteleostomi</taxon>
        <taxon>Mammalia</taxon>
        <taxon>Eutheria</taxon>
        <taxon>Euarchontoglires</taxon>
        <taxon>Glires</taxon>
        <taxon>Rodentia</taxon>
        <taxon>Myomorpha</taxon>
        <taxon>Muroidea</taxon>
        <taxon>Cricetidae</taxon>
        <taxon>Arvicolinae</taxon>
        <taxon>Microtus</taxon>
    </lineage>
</organism>
<dbReference type="GO" id="GO:0030496">
    <property type="term" value="C:midbody"/>
    <property type="evidence" value="ECO:0007669"/>
    <property type="project" value="TreeGrafter"/>
</dbReference>
<dbReference type="Pfam" id="PF25510">
    <property type="entry name" value="Ubiquitin_DCDC1"/>
    <property type="match status" value="1"/>
</dbReference>
<feature type="domain" description="Doublecortin" evidence="3">
    <location>
        <begin position="262"/>
        <end position="315"/>
    </location>
</feature>
<dbReference type="AlphaFoldDB" id="A0A8J6GSW1"/>
<feature type="region of interest" description="Disordered" evidence="1">
    <location>
        <begin position="397"/>
        <end position="448"/>
    </location>
</feature>
<dbReference type="InterPro" id="IPR057424">
    <property type="entry name" value="Ubiquitin_DCDC1"/>
</dbReference>
<dbReference type="InterPro" id="IPR043188">
    <property type="entry name" value="DCDC1"/>
</dbReference>
<accession>A0A8J6GSW1</accession>
<protein>
    <recommendedName>
        <fullName evidence="3">Doublecortin domain-containing protein</fullName>
    </recommendedName>
</protein>
<dbReference type="PANTHER" id="PTHR46302">
    <property type="entry name" value="DOUBLECORTIN DOMAIN-CONTAINING PROTEIN 1"/>
    <property type="match status" value="1"/>
</dbReference>
<comment type="caution">
    <text evidence="4">The sequence shown here is derived from an EMBL/GenBank/DDBJ whole genome shotgun (WGS) entry which is preliminary data.</text>
</comment>
<feature type="transmembrane region" description="Helical" evidence="2">
    <location>
        <begin position="6"/>
        <end position="25"/>
    </location>
</feature>
<dbReference type="GO" id="GO:0008017">
    <property type="term" value="F:microtubule binding"/>
    <property type="evidence" value="ECO:0007669"/>
    <property type="project" value="InterPro"/>
</dbReference>